<protein>
    <recommendedName>
        <fullName evidence="6">Methionine aminopeptidase</fullName>
        <ecNumber evidence="6">3.4.11.18</ecNumber>
    </recommendedName>
</protein>
<feature type="binding site" evidence="5">
    <location>
        <position position="205"/>
    </location>
    <ligand>
        <name>a divalent metal cation</name>
        <dbReference type="ChEBI" id="CHEBI:60240"/>
        <label>1</label>
    </ligand>
</feature>
<keyword evidence="3 5" id="KW-0479">Metal-binding</keyword>
<dbReference type="Pfam" id="PF00557">
    <property type="entry name" value="Peptidase_M24"/>
    <property type="match status" value="1"/>
</dbReference>
<comment type="caution">
    <text evidence="9">The sequence shown here is derived from an EMBL/GenBank/DDBJ whole genome shotgun (WGS) entry which is preliminary data.</text>
</comment>
<gene>
    <name evidence="9" type="ORF">MSAN_02247800</name>
</gene>
<evidence type="ECO:0000256" key="1">
    <source>
        <dbReference type="ARBA" id="ARBA00022438"/>
    </source>
</evidence>
<dbReference type="GO" id="GO:0004239">
    <property type="term" value="F:initiator methionyl aminopeptidase activity"/>
    <property type="evidence" value="ECO:0007669"/>
    <property type="project" value="UniProtKB-UniRule"/>
</dbReference>
<dbReference type="OrthoDB" id="3209743at2759"/>
<dbReference type="PANTHER" id="PTHR43330">
    <property type="entry name" value="METHIONINE AMINOPEPTIDASE"/>
    <property type="match status" value="1"/>
</dbReference>
<feature type="binding site" evidence="5">
    <location>
        <position position="343"/>
    </location>
    <ligand>
        <name>a divalent metal cation</name>
        <dbReference type="ChEBI" id="CHEBI:60240"/>
        <label>2</label>
        <note>catalytic</note>
    </ligand>
</feature>
<feature type="binding site" evidence="5">
    <location>
        <position position="216"/>
    </location>
    <ligand>
        <name>a divalent metal cation</name>
        <dbReference type="ChEBI" id="CHEBI:60240"/>
        <label>1</label>
    </ligand>
</feature>
<evidence type="ECO:0000313" key="9">
    <source>
        <dbReference type="EMBL" id="KAF7337742.1"/>
    </source>
</evidence>
<comment type="similarity">
    <text evidence="5">Belongs to the peptidase M24A family. Methionine aminopeptidase type 1 subfamily.</text>
</comment>
<name>A0A8H6XAZ6_9AGAR</name>
<dbReference type="GO" id="GO:0046872">
    <property type="term" value="F:metal ion binding"/>
    <property type="evidence" value="ECO:0007669"/>
    <property type="project" value="UniProtKB-UniRule"/>
</dbReference>
<dbReference type="PANTHER" id="PTHR43330:SF8">
    <property type="entry name" value="METHIONINE AMINOPEPTIDASE 1D, MITOCHONDRIAL"/>
    <property type="match status" value="1"/>
</dbReference>
<dbReference type="GO" id="GO:0006508">
    <property type="term" value="P:proteolysis"/>
    <property type="evidence" value="ECO:0007669"/>
    <property type="project" value="UniProtKB-KW"/>
</dbReference>
<dbReference type="InterPro" id="IPR036005">
    <property type="entry name" value="Creatinase/aminopeptidase-like"/>
</dbReference>
<proteinExistence type="inferred from homology"/>
<comment type="function">
    <text evidence="6">Cotranslationally removes the N-terminal methionine from nascent proteins. The N-terminal methionine is often cleaved when the second residue in the primary sequence is small and uncharged (Met-Ala-, Cys, Gly, Pro, Ser, Thr, or Val).</text>
</comment>
<keyword evidence="10" id="KW-1185">Reference proteome</keyword>
<dbReference type="GO" id="GO:0070006">
    <property type="term" value="F:metalloaminopeptidase activity"/>
    <property type="evidence" value="ECO:0007669"/>
    <property type="project" value="UniProtKB-UniRule"/>
</dbReference>
<feature type="binding site" evidence="5">
    <location>
        <position position="311"/>
    </location>
    <ligand>
        <name>a divalent metal cation</name>
        <dbReference type="ChEBI" id="CHEBI:60240"/>
        <label>2</label>
        <note>catalytic</note>
    </ligand>
</feature>
<reference evidence="9" key="1">
    <citation type="submission" date="2020-05" db="EMBL/GenBank/DDBJ databases">
        <title>Mycena genomes resolve the evolution of fungal bioluminescence.</title>
        <authorList>
            <person name="Tsai I.J."/>
        </authorList>
    </citation>
    <scope>NUCLEOTIDE SEQUENCE</scope>
    <source>
        <strain evidence="9">160909Yilan</strain>
    </source>
</reference>
<dbReference type="InterPro" id="IPR002467">
    <property type="entry name" value="Pept_M24A_MAP1"/>
</dbReference>
<feature type="binding site" evidence="5">
    <location>
        <position position="286"/>
    </location>
    <ligand>
        <name>substrate</name>
    </ligand>
</feature>
<evidence type="ECO:0000256" key="4">
    <source>
        <dbReference type="ARBA" id="ARBA00022801"/>
    </source>
</evidence>
<keyword evidence="2 5" id="KW-0645">Protease</keyword>
<dbReference type="Gene3D" id="3.90.230.10">
    <property type="entry name" value="Creatinase/methionine aminopeptidase superfamily"/>
    <property type="match status" value="1"/>
</dbReference>
<comment type="catalytic activity">
    <reaction evidence="5 6">
        <text>Release of N-terminal amino acids, preferentially methionine, from peptides and arylamides.</text>
        <dbReference type="EC" id="3.4.11.18"/>
    </reaction>
</comment>
<keyword evidence="7" id="KW-1133">Transmembrane helix</keyword>
<evidence type="ECO:0000313" key="10">
    <source>
        <dbReference type="Proteomes" id="UP000623467"/>
    </source>
</evidence>
<keyword evidence="7" id="KW-0472">Membrane</keyword>
<organism evidence="9 10">
    <name type="scientific">Mycena sanguinolenta</name>
    <dbReference type="NCBI Taxonomy" id="230812"/>
    <lineage>
        <taxon>Eukaryota</taxon>
        <taxon>Fungi</taxon>
        <taxon>Dikarya</taxon>
        <taxon>Basidiomycota</taxon>
        <taxon>Agaricomycotina</taxon>
        <taxon>Agaricomycetes</taxon>
        <taxon>Agaricomycetidae</taxon>
        <taxon>Agaricales</taxon>
        <taxon>Marasmiineae</taxon>
        <taxon>Mycenaceae</taxon>
        <taxon>Mycena</taxon>
    </lineage>
</organism>
<keyword evidence="1 5" id="KW-0031">Aminopeptidase</keyword>
<feature type="domain" description="Peptidase M24" evidence="8">
    <location>
        <begin position="123"/>
        <end position="350"/>
    </location>
</feature>
<keyword evidence="7" id="KW-0812">Transmembrane</keyword>
<feature type="binding site" evidence="5">
    <location>
        <position position="216"/>
    </location>
    <ligand>
        <name>a divalent metal cation</name>
        <dbReference type="ChEBI" id="CHEBI:60240"/>
        <label>2</label>
        <note>catalytic</note>
    </ligand>
</feature>
<accession>A0A8H6XAZ6</accession>
<keyword evidence="4 5" id="KW-0378">Hydrolase</keyword>
<sequence length="358" mass="39229">MTSASRGVWGIRKRLRLGLGSSFFDAFLVASLLSRQVIFRMLRPSLQTGLRISRLKTRLPVSLSRNIGHAVILPDEPFIFGVSHITPRSVPQHISRPHYAGGSPTVPEDVDGKVRLGGDAERRLRAAATLARDVREFAGTLVKPLVTTDEIDAAVHEYIISRSAYPSPLRYSGFPKSCCTSVNNVLAHGIPTDRPLERGDMVCIDVTVFLDGYHGDTAQTFLVGDVDEPGKELAKITNEALEAGIAACGPGRHFSEIGKAIEGLISGTRFSISPHFTGHGIGTEFHRKPWIYHEGNDEPEIMRPGHCFTIEPCIVDSQTPTCWIFPDGWTASTEDCARSAQAEHMVLITENGHEVLTR</sequence>
<evidence type="ECO:0000256" key="2">
    <source>
        <dbReference type="ARBA" id="ARBA00022670"/>
    </source>
</evidence>
<dbReference type="EMBL" id="JACAZH010000033">
    <property type="protein sequence ID" value="KAF7337742.1"/>
    <property type="molecule type" value="Genomic_DNA"/>
</dbReference>
<feature type="binding site" evidence="5">
    <location>
        <position position="343"/>
    </location>
    <ligand>
        <name>a divalent metal cation</name>
        <dbReference type="ChEBI" id="CHEBI:60240"/>
        <label>1</label>
    </ligand>
</feature>
<evidence type="ECO:0000256" key="7">
    <source>
        <dbReference type="SAM" id="Phobius"/>
    </source>
</evidence>
<feature type="binding site" evidence="5">
    <location>
        <position position="279"/>
    </location>
    <ligand>
        <name>a divalent metal cation</name>
        <dbReference type="ChEBI" id="CHEBI:60240"/>
        <label>2</label>
        <note>catalytic</note>
    </ligand>
</feature>
<feature type="binding site" evidence="5">
    <location>
        <position position="188"/>
    </location>
    <ligand>
        <name>substrate</name>
    </ligand>
</feature>
<dbReference type="PRINTS" id="PR00599">
    <property type="entry name" value="MAPEPTIDASE"/>
</dbReference>
<dbReference type="InterPro" id="IPR000994">
    <property type="entry name" value="Pept_M24"/>
</dbReference>
<dbReference type="InterPro" id="IPR001714">
    <property type="entry name" value="Pept_M24_MAP"/>
</dbReference>
<evidence type="ECO:0000256" key="3">
    <source>
        <dbReference type="ARBA" id="ARBA00022723"/>
    </source>
</evidence>
<dbReference type="NCBIfam" id="TIGR00500">
    <property type="entry name" value="met_pdase_I"/>
    <property type="match status" value="1"/>
</dbReference>
<comment type="cofactor">
    <cofactor evidence="5">
        <name>Co(2+)</name>
        <dbReference type="ChEBI" id="CHEBI:48828"/>
    </cofactor>
    <cofactor evidence="5">
        <name>Zn(2+)</name>
        <dbReference type="ChEBI" id="CHEBI:29105"/>
    </cofactor>
    <cofactor evidence="5">
        <name>Mn(2+)</name>
        <dbReference type="ChEBI" id="CHEBI:29035"/>
    </cofactor>
    <cofactor evidence="5">
        <name>Fe(2+)</name>
        <dbReference type="ChEBI" id="CHEBI:29033"/>
    </cofactor>
    <text evidence="5">Binds 2 divalent metal cations per subunit. Has a high-affinity and a low affinity metal-binding site. The true nature of the physiological cofactor is under debate. The enzyme is active with cobalt, zinc, manganese or divalent iron ions. Most likely, methionine aminopeptidases function as mononuclear Fe(2+)-metalloproteases under physiological conditions, and the catalytically relevant metal-binding site has been assigned to the histidine-containing high-affinity site.</text>
</comment>
<dbReference type="HAMAP" id="MF_01974">
    <property type="entry name" value="MetAP_1"/>
    <property type="match status" value="1"/>
</dbReference>
<dbReference type="CDD" id="cd01086">
    <property type="entry name" value="MetAP1"/>
    <property type="match status" value="1"/>
</dbReference>
<dbReference type="Proteomes" id="UP000623467">
    <property type="component" value="Unassembled WGS sequence"/>
</dbReference>
<dbReference type="EC" id="3.4.11.18" evidence="6"/>
<evidence type="ECO:0000259" key="8">
    <source>
        <dbReference type="Pfam" id="PF00557"/>
    </source>
</evidence>
<dbReference type="AlphaFoldDB" id="A0A8H6XAZ6"/>
<evidence type="ECO:0000256" key="6">
    <source>
        <dbReference type="RuleBase" id="RU003653"/>
    </source>
</evidence>
<feature type="transmembrane region" description="Helical" evidence="7">
    <location>
        <begin position="15"/>
        <end position="33"/>
    </location>
</feature>
<evidence type="ECO:0000256" key="5">
    <source>
        <dbReference type="HAMAP-Rule" id="MF_03174"/>
    </source>
</evidence>
<dbReference type="SUPFAM" id="SSF55920">
    <property type="entry name" value="Creatinase/aminopeptidase"/>
    <property type="match status" value="1"/>
</dbReference>